<reference evidence="3" key="2">
    <citation type="submission" date="2013-10" db="EMBL/GenBank/DDBJ databases">
        <authorList>
            <person name="Aslett M."/>
        </authorList>
    </citation>
    <scope>NUCLEOTIDE SEQUENCE [LARGE SCALE GENOMIC DNA]</scope>
    <source>
        <strain evidence="3">Houghton</strain>
    </source>
</reference>
<proteinExistence type="predicted"/>
<evidence type="ECO:0000313" key="3">
    <source>
        <dbReference type="EMBL" id="CDJ42428.1"/>
    </source>
</evidence>
<dbReference type="RefSeq" id="XP_013233178.1">
    <property type="nucleotide sequence ID" value="XM_013377724.1"/>
</dbReference>
<feature type="domain" description="YTH" evidence="2">
    <location>
        <begin position="1"/>
        <end position="124"/>
    </location>
</feature>
<dbReference type="InterPro" id="IPR007275">
    <property type="entry name" value="YTH_domain"/>
</dbReference>
<organism evidence="3 4">
    <name type="scientific">Eimeria tenella</name>
    <name type="common">Coccidian parasite</name>
    <dbReference type="NCBI Taxonomy" id="5802"/>
    <lineage>
        <taxon>Eukaryota</taxon>
        <taxon>Sar</taxon>
        <taxon>Alveolata</taxon>
        <taxon>Apicomplexa</taxon>
        <taxon>Conoidasida</taxon>
        <taxon>Coccidia</taxon>
        <taxon>Eucoccidiorida</taxon>
        <taxon>Eimeriorina</taxon>
        <taxon>Eimeriidae</taxon>
        <taxon>Eimeria</taxon>
    </lineage>
</organism>
<evidence type="ECO:0000259" key="2">
    <source>
        <dbReference type="PROSITE" id="PS50882"/>
    </source>
</evidence>
<dbReference type="GO" id="GO:0048024">
    <property type="term" value="P:regulation of mRNA splicing, via spliceosome"/>
    <property type="evidence" value="ECO:0007669"/>
    <property type="project" value="TreeGrafter"/>
</dbReference>
<dbReference type="Gene3D" id="3.10.590.10">
    <property type="entry name" value="ph1033 like domains"/>
    <property type="match status" value="1"/>
</dbReference>
<dbReference type="AlphaFoldDB" id="U6KZU1"/>
<dbReference type="EMBL" id="HG675717">
    <property type="protein sequence ID" value="CDJ42428.1"/>
    <property type="molecule type" value="Genomic_DNA"/>
</dbReference>
<dbReference type="PANTHER" id="PTHR12357">
    <property type="entry name" value="YTH YT521-B HOMOLOGY DOMAIN-CONTAINING"/>
    <property type="match status" value="1"/>
</dbReference>
<dbReference type="Pfam" id="PF04146">
    <property type="entry name" value="YTH"/>
    <property type="match status" value="1"/>
</dbReference>
<sequence>MANVCLSVHRGAWATSRSNTKKLTAAFFAADHVLLLFSANESGGFQGFARMMTPPLPHLYPGLWGSVQLKLGPNFRVLWLKQCRADFEDMGRVTNPWNGDLPLKKSRDGTELPPSLGALLCAKMHAKPSETLLDGTVVEGHGPPIDHQTFFKQLKAKGELEDEMPAQHRQQQEQQQQQQQQQEAQEGRWLQQRDWQDLPNELQQHATMWEQPQQQQQQQHWDRQMHW</sequence>
<accession>U6KZU1</accession>
<name>U6KZU1_EIMTE</name>
<dbReference type="Proteomes" id="UP000030747">
    <property type="component" value="Unassembled WGS sequence"/>
</dbReference>
<dbReference type="PANTHER" id="PTHR12357:SF3">
    <property type="entry name" value="YTH DOMAIN-CONTAINING PROTEIN 1"/>
    <property type="match status" value="1"/>
</dbReference>
<gene>
    <name evidence="3" type="ORF">ETH_00028110</name>
</gene>
<feature type="region of interest" description="Disordered" evidence="1">
    <location>
        <begin position="161"/>
        <end position="227"/>
    </location>
</feature>
<dbReference type="GO" id="GO:0005654">
    <property type="term" value="C:nucleoplasm"/>
    <property type="evidence" value="ECO:0007669"/>
    <property type="project" value="TreeGrafter"/>
</dbReference>
<dbReference type="CDD" id="cd21134">
    <property type="entry name" value="YTH"/>
    <property type="match status" value="1"/>
</dbReference>
<dbReference type="GO" id="GO:0003729">
    <property type="term" value="F:mRNA binding"/>
    <property type="evidence" value="ECO:0007669"/>
    <property type="project" value="TreeGrafter"/>
</dbReference>
<dbReference type="VEuPathDB" id="ToxoDB:ETH2_1301400"/>
<protein>
    <submittedName>
        <fullName evidence="3">Zinc finger (CCCH type) protein, putative</fullName>
    </submittedName>
</protein>
<reference evidence="3" key="1">
    <citation type="submission" date="2013-10" db="EMBL/GenBank/DDBJ databases">
        <title>Genomic analysis of the causative agents of coccidiosis in chickens.</title>
        <authorList>
            <person name="Reid A.J."/>
            <person name="Blake D."/>
            <person name="Billington K."/>
            <person name="Browne H."/>
            <person name="Dunn M."/>
            <person name="Hung S."/>
            <person name="Kawahara F."/>
            <person name="Miranda-Saavedra D."/>
            <person name="Mourier T."/>
            <person name="Nagra H."/>
            <person name="Otto T.D."/>
            <person name="Rawlings N."/>
            <person name="Sanchez A."/>
            <person name="Sanders M."/>
            <person name="Subramaniam C."/>
            <person name="Tay Y."/>
            <person name="Dear P."/>
            <person name="Doerig C."/>
            <person name="Gruber A."/>
            <person name="Parkinson J."/>
            <person name="Shirley M."/>
            <person name="Wan K.L."/>
            <person name="Berriman M."/>
            <person name="Tomley F."/>
            <person name="Pain A."/>
        </authorList>
    </citation>
    <scope>NUCLEOTIDE SEQUENCE [LARGE SCALE GENOMIC DNA]</scope>
    <source>
        <strain evidence="3">Houghton</strain>
    </source>
</reference>
<dbReference type="PROSITE" id="PS50882">
    <property type="entry name" value="YTH"/>
    <property type="match status" value="1"/>
</dbReference>
<dbReference type="VEuPathDB" id="ToxoDB:ETH_00028110"/>
<dbReference type="GeneID" id="25254715"/>
<dbReference type="GO" id="GO:0000398">
    <property type="term" value="P:mRNA splicing, via spliceosome"/>
    <property type="evidence" value="ECO:0007669"/>
    <property type="project" value="TreeGrafter"/>
</dbReference>
<feature type="compositionally biased region" description="Low complexity" evidence="1">
    <location>
        <begin position="172"/>
        <end position="184"/>
    </location>
</feature>
<dbReference type="OMA" id="EGHGPPI"/>
<keyword evidence="4" id="KW-1185">Reference proteome</keyword>
<evidence type="ECO:0000313" key="4">
    <source>
        <dbReference type="Proteomes" id="UP000030747"/>
    </source>
</evidence>
<evidence type="ECO:0000256" key="1">
    <source>
        <dbReference type="SAM" id="MobiDB-lite"/>
    </source>
</evidence>
<dbReference type="InterPro" id="IPR045168">
    <property type="entry name" value="YTH_prot"/>
</dbReference>
<dbReference type="GO" id="GO:1990247">
    <property type="term" value="F:N6-methyladenosine-containing RNA reader activity"/>
    <property type="evidence" value="ECO:0007669"/>
    <property type="project" value="TreeGrafter"/>
</dbReference>
<dbReference type="OrthoDB" id="1914176at2759"/>